<evidence type="ECO:0000313" key="1">
    <source>
        <dbReference type="EMBL" id="RKT82731.1"/>
    </source>
</evidence>
<reference evidence="1 4" key="2">
    <citation type="submission" date="2018-10" db="EMBL/GenBank/DDBJ databases">
        <title>Sequencing the genomes of 1000 actinobacteria strains.</title>
        <authorList>
            <person name="Klenk H.-P."/>
        </authorList>
    </citation>
    <scope>NUCLEOTIDE SEQUENCE [LARGE SCALE GENOMIC DNA]</scope>
    <source>
        <strain evidence="1 4">DSM 45119</strain>
    </source>
</reference>
<dbReference type="Proteomes" id="UP000199398">
    <property type="component" value="Unassembled WGS sequence"/>
</dbReference>
<dbReference type="EMBL" id="FOUP01000004">
    <property type="protein sequence ID" value="SFN38998.1"/>
    <property type="molecule type" value="Genomic_DNA"/>
</dbReference>
<reference evidence="2 3" key="1">
    <citation type="submission" date="2016-10" db="EMBL/GenBank/DDBJ databases">
        <authorList>
            <person name="de Groot N.N."/>
        </authorList>
    </citation>
    <scope>NUCLEOTIDE SEQUENCE [LARGE SCALE GENOMIC DNA]</scope>
    <source>
        <strain evidence="2 3">CPCC 201259</strain>
    </source>
</reference>
<proteinExistence type="predicted"/>
<dbReference type="RefSeq" id="WP_093152042.1">
    <property type="nucleotide sequence ID" value="NZ_FOUP01000004.1"/>
</dbReference>
<sequence>MAKWKPKLSQAITASCPPNPYSAECSTAVAELQQLADELAADAAASGFANLELTAREHAASAQRWNQVCSTSQPGTDERSECVVTVYSDVVFGEESLLAAVHEAAQS</sequence>
<keyword evidence="4" id="KW-1185">Reference proteome</keyword>
<evidence type="ECO:0000313" key="2">
    <source>
        <dbReference type="EMBL" id="SFN38998.1"/>
    </source>
</evidence>
<dbReference type="Proteomes" id="UP000270697">
    <property type="component" value="Unassembled WGS sequence"/>
</dbReference>
<protein>
    <submittedName>
        <fullName evidence="2">Uncharacterized protein</fullName>
    </submittedName>
</protein>
<dbReference type="AlphaFoldDB" id="A0A1I4YLR5"/>
<organism evidence="2 3">
    <name type="scientific">Saccharopolyspora antimicrobica</name>
    <dbReference type="NCBI Taxonomy" id="455193"/>
    <lineage>
        <taxon>Bacteria</taxon>
        <taxon>Bacillati</taxon>
        <taxon>Actinomycetota</taxon>
        <taxon>Actinomycetes</taxon>
        <taxon>Pseudonocardiales</taxon>
        <taxon>Pseudonocardiaceae</taxon>
        <taxon>Saccharopolyspora</taxon>
    </lineage>
</organism>
<gene>
    <name evidence="1" type="ORF">ATL45_0986</name>
    <name evidence="2" type="ORF">SAMN05421805_104202</name>
</gene>
<accession>A0A1I4YLR5</accession>
<evidence type="ECO:0000313" key="4">
    <source>
        <dbReference type="Proteomes" id="UP000270697"/>
    </source>
</evidence>
<evidence type="ECO:0000313" key="3">
    <source>
        <dbReference type="Proteomes" id="UP000199398"/>
    </source>
</evidence>
<dbReference type="EMBL" id="RBXX01000002">
    <property type="protein sequence ID" value="RKT82731.1"/>
    <property type="molecule type" value="Genomic_DNA"/>
</dbReference>
<name>A0A1I4YLR5_9PSEU</name>